<gene>
    <name evidence="4" type="ORF">A9K55_004240</name>
</gene>
<feature type="compositionally biased region" description="Basic and acidic residues" evidence="2">
    <location>
        <begin position="227"/>
        <end position="239"/>
    </location>
</feature>
<organism evidence="4 5">
    <name type="scientific">Cordyceps militaris</name>
    <name type="common">Caterpillar fungus</name>
    <name type="synonym">Clavaria militaris</name>
    <dbReference type="NCBI Taxonomy" id="73501"/>
    <lineage>
        <taxon>Eukaryota</taxon>
        <taxon>Fungi</taxon>
        <taxon>Dikarya</taxon>
        <taxon>Ascomycota</taxon>
        <taxon>Pezizomycotina</taxon>
        <taxon>Sordariomycetes</taxon>
        <taxon>Hypocreomycetidae</taxon>
        <taxon>Hypocreales</taxon>
        <taxon>Cordycipitaceae</taxon>
        <taxon>Cordyceps</taxon>
    </lineage>
</organism>
<dbReference type="EMBL" id="CP023325">
    <property type="protein sequence ID" value="ATY63851.1"/>
    <property type="molecule type" value="Genomic_DNA"/>
</dbReference>
<feature type="compositionally biased region" description="Pro residues" evidence="2">
    <location>
        <begin position="707"/>
        <end position="719"/>
    </location>
</feature>
<evidence type="ECO:0000313" key="4">
    <source>
        <dbReference type="EMBL" id="ATY63851.1"/>
    </source>
</evidence>
<feature type="compositionally biased region" description="Basic and acidic residues" evidence="2">
    <location>
        <begin position="816"/>
        <end position="825"/>
    </location>
</feature>
<dbReference type="Proteomes" id="UP000323067">
    <property type="component" value="Chromosome v"/>
</dbReference>
<feature type="compositionally biased region" description="Basic and acidic residues" evidence="2">
    <location>
        <begin position="593"/>
        <end position="608"/>
    </location>
</feature>
<feature type="domain" description="Complex 1 LYR protein" evidence="3">
    <location>
        <begin position="56"/>
        <end position="109"/>
    </location>
</feature>
<dbReference type="PANTHER" id="PTHR13166">
    <property type="entry name" value="PROTEIN C6ORF149"/>
    <property type="match status" value="1"/>
</dbReference>
<dbReference type="VEuPathDB" id="FungiDB:CCM_04430"/>
<dbReference type="AlphaFoldDB" id="A0A2H4SL63"/>
<evidence type="ECO:0000256" key="2">
    <source>
        <dbReference type="SAM" id="MobiDB-lite"/>
    </source>
</evidence>
<name>A0A2H4SL63_CORMI</name>
<dbReference type="GO" id="GO:0016226">
    <property type="term" value="P:iron-sulfur cluster assembly"/>
    <property type="evidence" value="ECO:0007669"/>
    <property type="project" value="InterPro"/>
</dbReference>
<reference evidence="4 5" key="1">
    <citation type="journal article" date="2017" name="BMC Genomics">
        <title>Chromosome level assembly and secondary metabolite potential of the parasitic fungus Cordyceps militaris.</title>
        <authorList>
            <person name="Kramer G.J."/>
            <person name="Nodwell J.R."/>
        </authorList>
    </citation>
    <scope>NUCLEOTIDE SEQUENCE [LARGE SCALE GENOMIC DNA]</scope>
    <source>
        <strain evidence="4 5">ATCC 34164</strain>
    </source>
</reference>
<feature type="region of interest" description="Disordered" evidence="2">
    <location>
        <begin position="517"/>
        <end position="825"/>
    </location>
</feature>
<protein>
    <submittedName>
        <fullName evidence="4">Complex 1 LYR</fullName>
    </submittedName>
</protein>
<feature type="compositionally biased region" description="Polar residues" evidence="2">
    <location>
        <begin position="390"/>
        <end position="402"/>
    </location>
</feature>
<dbReference type="InterPro" id="IPR051522">
    <property type="entry name" value="ISC_assembly_LYR"/>
</dbReference>
<accession>A0A2H4SL63</accession>
<dbReference type="PANTHER" id="PTHR13166:SF7">
    <property type="entry name" value="LYR MOTIF-CONTAINING PROTEIN 4"/>
    <property type="match status" value="1"/>
</dbReference>
<proteinExistence type="inferred from homology"/>
<dbReference type="GO" id="GO:1990221">
    <property type="term" value="C:L-cysteine desulfurase complex"/>
    <property type="evidence" value="ECO:0007669"/>
    <property type="project" value="TreeGrafter"/>
</dbReference>
<evidence type="ECO:0000256" key="1">
    <source>
        <dbReference type="ARBA" id="ARBA00009508"/>
    </source>
</evidence>
<feature type="region of interest" description="Disordered" evidence="2">
    <location>
        <begin position="212"/>
        <end position="241"/>
    </location>
</feature>
<dbReference type="VEuPathDB" id="FungiDB:A9K55_004240"/>
<dbReference type="Pfam" id="PF05347">
    <property type="entry name" value="Complex1_LYR"/>
    <property type="match status" value="1"/>
</dbReference>
<evidence type="ECO:0000259" key="3">
    <source>
        <dbReference type="Pfam" id="PF05347"/>
    </source>
</evidence>
<feature type="compositionally biased region" description="Basic residues" evidence="2">
    <location>
        <begin position="343"/>
        <end position="367"/>
    </location>
</feature>
<dbReference type="InterPro" id="IPR045297">
    <property type="entry name" value="Complex1_LYR_LYRM4"/>
</dbReference>
<dbReference type="VEuPathDB" id="FungiDB:CCM_04431"/>
<feature type="compositionally biased region" description="Basic and acidic residues" evidence="2">
    <location>
        <begin position="435"/>
        <end position="453"/>
    </location>
</feature>
<evidence type="ECO:0000313" key="5">
    <source>
        <dbReference type="Proteomes" id="UP000323067"/>
    </source>
</evidence>
<dbReference type="CDD" id="cd20264">
    <property type="entry name" value="Complex1_LYR_LYRM4"/>
    <property type="match status" value="1"/>
</dbReference>
<dbReference type="OrthoDB" id="275715at2759"/>
<feature type="compositionally biased region" description="Low complexity" evidence="2">
    <location>
        <begin position="801"/>
        <end position="815"/>
    </location>
</feature>
<comment type="similarity">
    <text evidence="1">Belongs to the complex I LYR family.</text>
</comment>
<dbReference type="InterPro" id="IPR008011">
    <property type="entry name" value="Complex1_LYR_dom"/>
</dbReference>
<feature type="compositionally biased region" description="Acidic residues" evidence="2">
    <location>
        <begin position="411"/>
        <end position="434"/>
    </location>
</feature>
<sequence>MSAVIRLRGETPQQVRSLAKKMISYQPPCAVVAPARVPGRAGSPPLSKCLFSVSYSWYRQLLRQGEQFTAYNFREYAKRRTRDAFHEHKGEKDSRKVQELLQKGLKELQAMKRQTVIGQFYQLDRLVVEGRLSTRRANRAGYAEHDDFEGLPVRQWRQEWVNVAPPIEQEPQQINDVWASELIHGMPKDSGLLTPHSQELLRAARSGRLYKRAVPTDEDETEAEPNIVEKPEKKEEEPAPKGFSVKLWKQVPRNVEASDITRLAKRRRNTVTIASKTPAERGHGPTVTRATVRRVDAAGNPYTEEVTLGDGQAVSGEIIATRVEVVQVPAAGAMSLGAQVPPNHRRRPPPPKRKTKAGPGRGKKKNRGGIAGGPPHTSVPNGSGVAMPSQPATAEMTANETNGAAKGEGGETADGDEEESEDGDEGDDDDDEHGDSDHPDTSIVDEVKDKDLTMTDAPPVPAEVKEMVADAAAADKLPANPMTLPPPLASLASDLSKTEGSPLKNVVLPSPTEGHAPVFPGEVARSLEAASGSTVAEPPSTIVGEEPAAAENRDLELAPTLSSTLLPPPPEQVGNIATPKADDASSRVSSNEHQSKDAEHVHGDKSFHQQDSIMTEDSIKPEDSASVRYPLTESGAPSEVGTGSVDDTKEPAAAAQTPGPVETEDQPEPVPVVPVIAEETAPEAKSEHGGEPPAAQLPKEEQDLPPKEQPASPPVPEPAPQTSVEATPPAPPLSLPSLRPEPDSANEPAKPFTPSPPVAEPVAEVKIEEEPVPQPEESIVDVAPEEPRSAEPGAVAEPVVELTPPLAEPAPTASEPNKDDDTTAP</sequence>
<dbReference type="GO" id="GO:0005739">
    <property type="term" value="C:mitochondrion"/>
    <property type="evidence" value="ECO:0007669"/>
    <property type="project" value="TreeGrafter"/>
</dbReference>
<feature type="region of interest" description="Disordered" evidence="2">
    <location>
        <begin position="334"/>
        <end position="467"/>
    </location>
</feature>